<feature type="domain" description="Na+/H+ antiporter NhaC-like C-terminal" evidence="10">
    <location>
        <begin position="247"/>
        <end position="418"/>
    </location>
</feature>
<feature type="transmembrane region" description="Helical" evidence="9">
    <location>
        <begin position="150"/>
        <end position="170"/>
    </location>
</feature>
<evidence type="ECO:0000256" key="5">
    <source>
        <dbReference type="ARBA" id="ARBA00022692"/>
    </source>
</evidence>
<feature type="transmembrane region" description="Helical" evidence="9">
    <location>
        <begin position="262"/>
        <end position="283"/>
    </location>
</feature>
<evidence type="ECO:0000256" key="2">
    <source>
        <dbReference type="ARBA" id="ARBA00022448"/>
    </source>
</evidence>
<keyword evidence="4" id="KW-1003">Cell membrane</keyword>
<keyword evidence="2" id="KW-0813">Transport</keyword>
<feature type="transmembrane region" description="Helical" evidence="9">
    <location>
        <begin position="12"/>
        <end position="34"/>
    </location>
</feature>
<keyword evidence="7 9" id="KW-0472">Membrane</keyword>
<evidence type="ECO:0000256" key="6">
    <source>
        <dbReference type="ARBA" id="ARBA00022989"/>
    </source>
</evidence>
<reference evidence="11" key="1">
    <citation type="submission" date="2022-07" db="EMBL/GenBank/DDBJ databases">
        <title>Enhanced cultured diversity of the mouse gut microbiota enables custom-made synthetic communities.</title>
        <authorList>
            <person name="Afrizal A."/>
        </authorList>
    </citation>
    <scope>NUCLEOTIDE SEQUENCE</scope>
    <source>
        <strain evidence="11">DSM 29482</strain>
    </source>
</reference>
<protein>
    <recommendedName>
        <fullName evidence="10">Na+/H+ antiporter NhaC-like C-terminal domain-containing protein</fullName>
    </recommendedName>
</protein>
<evidence type="ECO:0000313" key="11">
    <source>
        <dbReference type="EMBL" id="MCR2045466.1"/>
    </source>
</evidence>
<feature type="transmembrane region" description="Helical" evidence="9">
    <location>
        <begin position="40"/>
        <end position="58"/>
    </location>
</feature>
<dbReference type="InterPro" id="IPR052180">
    <property type="entry name" value="NhaC_Na-H+_Antiporter"/>
</dbReference>
<organism evidence="11 12">
    <name type="scientific">Anaerosalibacter massiliensis</name>
    <dbReference type="NCBI Taxonomy" id="1347392"/>
    <lineage>
        <taxon>Bacteria</taxon>
        <taxon>Bacillati</taxon>
        <taxon>Bacillota</taxon>
        <taxon>Tissierellia</taxon>
        <taxon>Tissierellales</taxon>
        <taxon>Sporanaerobacteraceae</taxon>
        <taxon>Anaerosalibacter</taxon>
    </lineage>
</organism>
<evidence type="ECO:0000313" key="12">
    <source>
        <dbReference type="Proteomes" id="UP001142078"/>
    </source>
</evidence>
<feature type="transmembrane region" description="Helical" evidence="9">
    <location>
        <begin position="350"/>
        <end position="372"/>
    </location>
</feature>
<feature type="transmembrane region" description="Helical" evidence="9">
    <location>
        <begin position="437"/>
        <end position="456"/>
    </location>
</feature>
<dbReference type="AlphaFoldDB" id="A0A9X2S8V8"/>
<dbReference type="Pfam" id="PF03553">
    <property type="entry name" value="Na_H_antiporter"/>
    <property type="match status" value="2"/>
</dbReference>
<name>A0A9X2S8V8_9FIRM</name>
<comment type="similarity">
    <text evidence="8">Belongs to the NhaC Na(+)/H(+) (TC 2.A.35) antiporter family.</text>
</comment>
<evidence type="ECO:0000256" key="7">
    <source>
        <dbReference type="ARBA" id="ARBA00023136"/>
    </source>
</evidence>
<keyword evidence="12" id="KW-1185">Reference proteome</keyword>
<evidence type="ECO:0000259" key="10">
    <source>
        <dbReference type="Pfam" id="PF03553"/>
    </source>
</evidence>
<dbReference type="Proteomes" id="UP001142078">
    <property type="component" value="Unassembled WGS sequence"/>
</dbReference>
<dbReference type="OrthoDB" id="9762978at2"/>
<accession>A0A9X2S8V8</accession>
<dbReference type="InterPro" id="IPR018461">
    <property type="entry name" value="Na/H_Antiport_NhaC-like_C"/>
</dbReference>
<evidence type="ECO:0000256" key="3">
    <source>
        <dbReference type="ARBA" id="ARBA00022449"/>
    </source>
</evidence>
<dbReference type="GO" id="GO:0005886">
    <property type="term" value="C:plasma membrane"/>
    <property type="evidence" value="ECO:0007669"/>
    <property type="project" value="UniProtKB-SubCell"/>
</dbReference>
<sequence length="482" mass="51032">MEKTDRKQLEFYGGGWISFLPFLFFIAIAIYISVLKAPDIKGMWVGAVTGLIVTFFFAKDKMEYSKIIIEGMADEIAITPVACWIFAGLFATILKSTGLVEGITWAAYHIGAKGRLYTIITFLACALFATASGTGFGTIIAGISVLYPAGVFLGANPVVLVGAIIGGGAFGDNLAPVSDTTICSATSQGADVGGVVRSRLRYTVAASIITLIFMIIFGGSGMEASQGIPYEELSKYMNPKGLIMLIPAIITIYAAIKKGDLIYATTLGTVLSTIVALVAKLVTVEQLIGIEDGNVIGIIVEGIGGMVDICILALLIFACVNVMREGGGDKKLLGVAEKLVKTARGAEASIAGLVIIMSAIMGLNAPPILAVGTSYAKPIGEKFKIHPYRRANLLDATANTLVYSVPWSTALLLAQSLTKDVSAQYGSAIPIVTADEIWPYVIYCWAMLAVMIFSIASGWGRTYIDDNGNEVKKLPKGIEINS</sequence>
<feature type="domain" description="Na+/H+ antiporter NhaC-like C-terminal" evidence="10">
    <location>
        <begin position="25"/>
        <end position="218"/>
    </location>
</feature>
<comment type="caution">
    <text evidence="11">The sequence shown here is derived from an EMBL/GenBank/DDBJ whole genome shotgun (WGS) entry which is preliminary data.</text>
</comment>
<dbReference type="PANTHER" id="PTHR33451">
    <property type="entry name" value="MALATE-2H(+)/NA(+)-LACTATE ANTIPORTER"/>
    <property type="match status" value="1"/>
</dbReference>
<comment type="subcellular location">
    <subcellularLocation>
        <location evidence="1">Cell membrane</location>
        <topology evidence="1">Multi-pass membrane protein</topology>
    </subcellularLocation>
</comment>
<feature type="transmembrane region" description="Helical" evidence="9">
    <location>
        <begin position="295"/>
        <end position="323"/>
    </location>
</feature>
<keyword evidence="6 9" id="KW-1133">Transmembrane helix</keyword>
<keyword evidence="3" id="KW-0050">Antiport</keyword>
<evidence type="ECO:0000256" key="9">
    <source>
        <dbReference type="SAM" id="Phobius"/>
    </source>
</evidence>
<keyword evidence="5 9" id="KW-0812">Transmembrane</keyword>
<evidence type="ECO:0000256" key="8">
    <source>
        <dbReference type="ARBA" id="ARBA00038435"/>
    </source>
</evidence>
<feature type="transmembrane region" description="Helical" evidence="9">
    <location>
        <begin position="240"/>
        <end position="256"/>
    </location>
</feature>
<evidence type="ECO:0000256" key="4">
    <source>
        <dbReference type="ARBA" id="ARBA00022475"/>
    </source>
</evidence>
<evidence type="ECO:0000256" key="1">
    <source>
        <dbReference type="ARBA" id="ARBA00004651"/>
    </source>
</evidence>
<dbReference type="PANTHER" id="PTHR33451:SF5">
    <property type="entry name" value="NA+_H+ ANTIPORTER"/>
    <property type="match status" value="1"/>
</dbReference>
<dbReference type="GO" id="GO:0015297">
    <property type="term" value="F:antiporter activity"/>
    <property type="evidence" value="ECO:0007669"/>
    <property type="project" value="UniProtKB-KW"/>
</dbReference>
<proteinExistence type="inferred from homology"/>
<dbReference type="EMBL" id="JANJZL010000018">
    <property type="protein sequence ID" value="MCR2045466.1"/>
    <property type="molecule type" value="Genomic_DNA"/>
</dbReference>
<feature type="transmembrane region" description="Helical" evidence="9">
    <location>
        <begin position="200"/>
        <end position="219"/>
    </location>
</feature>
<gene>
    <name evidence="11" type="ORF">NSA23_15300</name>
</gene>
<feature type="transmembrane region" description="Helical" evidence="9">
    <location>
        <begin position="116"/>
        <end position="143"/>
    </location>
</feature>
<dbReference type="RefSeq" id="WP_042679058.1">
    <property type="nucleotide sequence ID" value="NZ_CABKTM010000010.1"/>
</dbReference>